<dbReference type="InterPro" id="IPR013256">
    <property type="entry name" value="Chromatin_SPT2"/>
</dbReference>
<feature type="region of interest" description="Disordered" evidence="3">
    <location>
        <begin position="1"/>
        <end position="146"/>
    </location>
</feature>
<dbReference type="eggNOG" id="ENOG502QRJX">
    <property type="taxonomic scope" value="Eukaryota"/>
</dbReference>
<dbReference type="OrthoDB" id="5430658at2759"/>
<organism evidence="4 5">
    <name type="scientific">Baudoinia panamericana (strain UAMH 10762)</name>
    <name type="common">Angels' share fungus</name>
    <name type="synonym">Baudoinia compniacensis (strain UAMH 10762)</name>
    <dbReference type="NCBI Taxonomy" id="717646"/>
    <lineage>
        <taxon>Eukaryota</taxon>
        <taxon>Fungi</taxon>
        <taxon>Dikarya</taxon>
        <taxon>Ascomycota</taxon>
        <taxon>Pezizomycotina</taxon>
        <taxon>Dothideomycetes</taxon>
        <taxon>Dothideomycetidae</taxon>
        <taxon>Mycosphaerellales</taxon>
        <taxon>Teratosphaeriaceae</taxon>
        <taxon>Baudoinia</taxon>
    </lineage>
</organism>
<dbReference type="KEGG" id="bcom:BAUCODRAFT_232937"/>
<dbReference type="EMBL" id="KB445560">
    <property type="protein sequence ID" value="EMC93214.1"/>
    <property type="molecule type" value="Genomic_DNA"/>
</dbReference>
<feature type="compositionally biased region" description="Basic and acidic residues" evidence="3">
    <location>
        <begin position="311"/>
        <end position="341"/>
    </location>
</feature>
<feature type="compositionally biased region" description="Basic and acidic residues" evidence="3">
    <location>
        <begin position="58"/>
        <end position="67"/>
    </location>
</feature>
<evidence type="ECO:0000313" key="4">
    <source>
        <dbReference type="EMBL" id="EMC93214.1"/>
    </source>
</evidence>
<evidence type="ECO:0000313" key="5">
    <source>
        <dbReference type="Proteomes" id="UP000011761"/>
    </source>
</evidence>
<evidence type="ECO:0000256" key="1">
    <source>
        <dbReference type="ARBA" id="ARBA00006461"/>
    </source>
</evidence>
<feature type="compositionally biased region" description="Polar residues" evidence="3">
    <location>
        <begin position="86"/>
        <end position="105"/>
    </location>
</feature>
<feature type="region of interest" description="Disordered" evidence="3">
    <location>
        <begin position="159"/>
        <end position="352"/>
    </location>
</feature>
<evidence type="ECO:0008006" key="6">
    <source>
        <dbReference type="Google" id="ProtNLM"/>
    </source>
</evidence>
<dbReference type="Proteomes" id="UP000011761">
    <property type="component" value="Unassembled WGS sequence"/>
</dbReference>
<dbReference type="STRING" id="717646.M2N2K6"/>
<dbReference type="HOGENOM" id="CLU_774257_0_0_1"/>
<feature type="compositionally biased region" description="Basic and acidic residues" evidence="3">
    <location>
        <begin position="174"/>
        <end position="208"/>
    </location>
</feature>
<protein>
    <recommendedName>
        <fullName evidence="6">SPT2 chromatin protein</fullName>
    </recommendedName>
</protein>
<dbReference type="AlphaFoldDB" id="M2N2K6"/>
<evidence type="ECO:0000256" key="3">
    <source>
        <dbReference type="SAM" id="MobiDB-lite"/>
    </source>
</evidence>
<reference evidence="4 5" key="1">
    <citation type="journal article" date="2012" name="PLoS Pathog.">
        <title>Diverse lifestyles and strategies of plant pathogenesis encoded in the genomes of eighteen Dothideomycetes fungi.</title>
        <authorList>
            <person name="Ohm R.A."/>
            <person name="Feau N."/>
            <person name="Henrissat B."/>
            <person name="Schoch C.L."/>
            <person name="Horwitz B.A."/>
            <person name="Barry K.W."/>
            <person name="Condon B.J."/>
            <person name="Copeland A.C."/>
            <person name="Dhillon B."/>
            <person name="Glaser F."/>
            <person name="Hesse C.N."/>
            <person name="Kosti I."/>
            <person name="LaButti K."/>
            <person name="Lindquist E.A."/>
            <person name="Lucas S."/>
            <person name="Salamov A.A."/>
            <person name="Bradshaw R.E."/>
            <person name="Ciuffetti L."/>
            <person name="Hamelin R.C."/>
            <person name="Kema G.H.J."/>
            <person name="Lawrence C."/>
            <person name="Scott J.A."/>
            <person name="Spatafora J.W."/>
            <person name="Turgeon B.G."/>
            <person name="de Wit P.J.G.M."/>
            <person name="Zhong S."/>
            <person name="Goodwin S.B."/>
            <person name="Grigoriev I.V."/>
        </authorList>
    </citation>
    <scope>NUCLEOTIDE SEQUENCE [LARGE SCALE GENOMIC DNA]</scope>
    <source>
        <strain evidence="4 5">UAMH 10762</strain>
    </source>
</reference>
<feature type="compositionally biased region" description="Acidic residues" evidence="3">
    <location>
        <begin position="277"/>
        <end position="310"/>
    </location>
</feature>
<dbReference type="GeneID" id="19110010"/>
<feature type="compositionally biased region" description="Basic and acidic residues" evidence="3">
    <location>
        <begin position="34"/>
        <end position="46"/>
    </location>
</feature>
<sequence length="352" mass="37829">MTSFSSLISSLGDKAQAPATTVSSVSRPIANGQADRKPNGVPDRFKLTPHNAAAGVKRRSEEPEPTPRAKLVKTEQVGAQKPPTAPSNRFQLSSKPGLNRTSSMTERPRGNGVAPSLSPAKPVARSLNATSTPTPPGTADGSVKPKKGFASILEKAKAAQAAAQVTGSGGIKHKAVERLSRKERLRLHEEEMARQKAAKKDAKPDRSRSNTPNITASPGGVGQKKVVETSYKGTMKKPPADTLAYRGTMRAGGSGPKPAPKKGQPQDKYGGYASWSDLDDAEEEDEGRSAYDDYDSDDMEGGFDDVEAEEREALRAAKKEDEEALAEEERLRREKRRRLEALSKSAAAKRKF</sequence>
<dbReference type="Pfam" id="PF08243">
    <property type="entry name" value="SPT2"/>
    <property type="match status" value="1"/>
</dbReference>
<accession>M2N2K6</accession>
<gene>
    <name evidence="4" type="ORF">BAUCODRAFT_232937</name>
</gene>
<comment type="similarity">
    <text evidence="1">Belongs to the SPT2 family.</text>
</comment>
<keyword evidence="5" id="KW-1185">Reference proteome</keyword>
<name>M2N2K6_BAUPA</name>
<dbReference type="RefSeq" id="XP_007679476.1">
    <property type="nucleotide sequence ID" value="XM_007681286.1"/>
</dbReference>
<proteinExistence type="inferred from homology"/>
<evidence type="ECO:0000256" key="2">
    <source>
        <dbReference type="ARBA" id="ARBA00023054"/>
    </source>
</evidence>
<dbReference type="OMA" id="QHKKVEK"/>
<keyword evidence="2" id="KW-0175">Coiled coil</keyword>
<dbReference type="SMART" id="SM00784">
    <property type="entry name" value="SPT2"/>
    <property type="match status" value="1"/>
</dbReference>